<gene>
    <name evidence="3" type="ORF">MGAL_10B040321</name>
</gene>
<sequence>MASYTSVCAVCDLRHQTSTSTHWCIQCEQPLCSGCREHHNVSKATGNHQTISISDYQLLPAVLTDIRQDCVYHNEMFQLYCIKHETPICNKCAKEHVTCGKIVSLDDRVRDIKTSESFIDLEQNLEELLTYINLIRKDRESNMESITDKKTKIAAQVCHLKQQIIQHVNKLEEDFINELSQIEFDCCETVQSIVSSLQDQAKRINKMKSELKKTKKYSSDLQAFLCMREIQATTTEFEKYLQSSIKKKNHVKINLESAINSKMQDVLVIDKFCSIAVEKSPSTEINLNRRKERQAQLLIPKEVVLINNIKLVFKRKVDQTCMYPTGCCVTKKGEFLFTDFKDTNGRVKVVNADSGVEYTIPLKEPYRAFSLVSLDDTTVAVSSRHSSKKPGISIVDLIKKKVTKFIDLPGDPYGITYDGKSLICCVSDEDLHAISCSDYSITTISNTVSSQLSYVSTHTDKIFFTYPDKQKVICCSYSGATVWEFEETRVLDGPQGITIDNKGNVFVVGDNTCNVVVISPDGKHCKQILTKDDGLNRPTTLFFDEARKQLLVANGTNFAHVYDISYG</sequence>
<dbReference type="AlphaFoldDB" id="A0A8B6FNT0"/>
<protein>
    <recommendedName>
        <fullName evidence="2">B box-type domain-containing protein</fullName>
    </recommendedName>
</protein>
<keyword evidence="1" id="KW-0479">Metal-binding</keyword>
<evidence type="ECO:0000313" key="4">
    <source>
        <dbReference type="Proteomes" id="UP000596742"/>
    </source>
</evidence>
<dbReference type="CDD" id="cd19757">
    <property type="entry name" value="Bbox1"/>
    <property type="match status" value="1"/>
</dbReference>
<accession>A0A8B6FNT0</accession>
<keyword evidence="1" id="KW-0862">Zinc</keyword>
<comment type="caution">
    <text evidence="3">The sequence shown here is derived from an EMBL/GenBank/DDBJ whole genome shotgun (WGS) entry which is preliminary data.</text>
</comment>
<feature type="domain" description="B box-type" evidence="2">
    <location>
        <begin position="10"/>
        <end position="53"/>
    </location>
</feature>
<dbReference type="Gene3D" id="2.130.10.10">
    <property type="entry name" value="YVTN repeat-like/Quinoprotein amine dehydrogenase"/>
    <property type="match status" value="1"/>
</dbReference>
<dbReference type="Gene3D" id="2.40.10.500">
    <property type="match status" value="1"/>
</dbReference>
<dbReference type="EMBL" id="UYJE01007067">
    <property type="protein sequence ID" value="VDI51495.1"/>
    <property type="molecule type" value="Genomic_DNA"/>
</dbReference>
<evidence type="ECO:0000259" key="2">
    <source>
        <dbReference type="PROSITE" id="PS50119"/>
    </source>
</evidence>
<dbReference type="Proteomes" id="UP000596742">
    <property type="component" value="Unassembled WGS sequence"/>
</dbReference>
<evidence type="ECO:0000256" key="1">
    <source>
        <dbReference type="PROSITE-ProRule" id="PRU00024"/>
    </source>
</evidence>
<dbReference type="PROSITE" id="PS50119">
    <property type="entry name" value="ZF_BBOX"/>
    <property type="match status" value="1"/>
</dbReference>
<organism evidence="3 4">
    <name type="scientific">Mytilus galloprovincialis</name>
    <name type="common">Mediterranean mussel</name>
    <dbReference type="NCBI Taxonomy" id="29158"/>
    <lineage>
        <taxon>Eukaryota</taxon>
        <taxon>Metazoa</taxon>
        <taxon>Spiralia</taxon>
        <taxon>Lophotrochozoa</taxon>
        <taxon>Mollusca</taxon>
        <taxon>Bivalvia</taxon>
        <taxon>Autobranchia</taxon>
        <taxon>Pteriomorphia</taxon>
        <taxon>Mytilida</taxon>
        <taxon>Mytiloidea</taxon>
        <taxon>Mytilidae</taxon>
        <taxon>Mytilinae</taxon>
        <taxon>Mytilus</taxon>
    </lineage>
</organism>
<dbReference type="InterPro" id="IPR047153">
    <property type="entry name" value="TRIM45/56/19-like"/>
</dbReference>
<dbReference type="GO" id="GO:0005654">
    <property type="term" value="C:nucleoplasm"/>
    <property type="evidence" value="ECO:0007669"/>
    <property type="project" value="TreeGrafter"/>
</dbReference>
<dbReference type="InterPro" id="IPR000315">
    <property type="entry name" value="Znf_B-box"/>
</dbReference>
<dbReference type="SUPFAM" id="SSF57845">
    <property type="entry name" value="B-box zinc-binding domain"/>
    <property type="match status" value="1"/>
</dbReference>
<dbReference type="OrthoDB" id="6097744at2759"/>
<proteinExistence type="predicted"/>
<dbReference type="GO" id="GO:0061630">
    <property type="term" value="F:ubiquitin protein ligase activity"/>
    <property type="evidence" value="ECO:0007669"/>
    <property type="project" value="TreeGrafter"/>
</dbReference>
<dbReference type="InterPro" id="IPR015943">
    <property type="entry name" value="WD40/YVTN_repeat-like_dom_sf"/>
</dbReference>
<name>A0A8B6FNT0_MYTGA</name>
<keyword evidence="4" id="KW-1185">Reference proteome</keyword>
<dbReference type="Gene3D" id="3.30.160.60">
    <property type="entry name" value="Classic Zinc Finger"/>
    <property type="match status" value="1"/>
</dbReference>
<dbReference type="PANTHER" id="PTHR25462:SF296">
    <property type="entry name" value="MEIOTIC P26, ISOFORM F"/>
    <property type="match status" value="1"/>
</dbReference>
<dbReference type="PANTHER" id="PTHR25462">
    <property type="entry name" value="BONUS, ISOFORM C-RELATED"/>
    <property type="match status" value="1"/>
</dbReference>
<dbReference type="GO" id="GO:0008270">
    <property type="term" value="F:zinc ion binding"/>
    <property type="evidence" value="ECO:0007669"/>
    <property type="project" value="UniProtKB-KW"/>
</dbReference>
<dbReference type="SUPFAM" id="SSF75011">
    <property type="entry name" value="3-carboxy-cis,cis-mucoante lactonizing enzyme"/>
    <property type="match status" value="1"/>
</dbReference>
<keyword evidence="1" id="KW-0863">Zinc-finger</keyword>
<reference evidence="3" key="1">
    <citation type="submission" date="2018-11" db="EMBL/GenBank/DDBJ databases">
        <authorList>
            <person name="Alioto T."/>
            <person name="Alioto T."/>
        </authorList>
    </citation>
    <scope>NUCLEOTIDE SEQUENCE</scope>
</reference>
<evidence type="ECO:0000313" key="3">
    <source>
        <dbReference type="EMBL" id="VDI51495.1"/>
    </source>
</evidence>